<dbReference type="KEGG" id="nri:NRI_0879"/>
<comment type="catalytic activity">
    <reaction evidence="9 10">
        <text>Release of signal peptides from bacterial membrane prolipoproteins. Hydrolyzes -Xaa-Yaa-Zaa-|-(S,diacylglyceryl)Cys-, in which Xaa is hydrophobic (preferably Leu), and Yaa (Ala or Ser) and Zaa (Gly or Ala) have small, neutral side chains.</text>
        <dbReference type="EC" id="3.4.23.36"/>
    </reaction>
</comment>
<dbReference type="STRING" id="434131.NRI_0879"/>
<comment type="pathway">
    <text evidence="9">Protein modification; lipoprotein biosynthesis (signal peptide cleavage).</text>
</comment>
<comment type="subcellular location">
    <subcellularLocation>
        <location evidence="9">Cell inner membrane</location>
        <topology evidence="9">Multi-pass membrane protein</topology>
    </subcellularLocation>
</comment>
<dbReference type="HAMAP" id="MF_00161">
    <property type="entry name" value="LspA"/>
    <property type="match status" value="1"/>
</dbReference>
<keyword evidence="6 9" id="KW-0378">Hydrolase</keyword>
<feature type="active site" evidence="9">
    <location>
        <position position="126"/>
    </location>
</feature>
<evidence type="ECO:0000256" key="1">
    <source>
        <dbReference type="ARBA" id="ARBA00006139"/>
    </source>
</evidence>
<evidence type="ECO:0000313" key="13">
    <source>
        <dbReference type="Proteomes" id="UP000001627"/>
    </source>
</evidence>
<gene>
    <name evidence="9 12" type="primary">lspA</name>
    <name evidence="12" type="ordered locus">NRI_0879</name>
</gene>
<evidence type="ECO:0000256" key="10">
    <source>
        <dbReference type="RuleBase" id="RU000594"/>
    </source>
</evidence>
<evidence type="ECO:0000256" key="9">
    <source>
        <dbReference type="HAMAP-Rule" id="MF_00161"/>
    </source>
</evidence>
<dbReference type="InterPro" id="IPR001872">
    <property type="entry name" value="Peptidase_A8"/>
</dbReference>
<dbReference type="GO" id="GO:0004190">
    <property type="term" value="F:aspartic-type endopeptidase activity"/>
    <property type="evidence" value="ECO:0007669"/>
    <property type="project" value="UniProtKB-UniRule"/>
</dbReference>
<dbReference type="EC" id="3.4.23.36" evidence="9"/>
<dbReference type="HOGENOM" id="CLU_083252_4_3_5"/>
<comment type="function">
    <text evidence="9 10">This protein specifically catalyzes the removal of signal peptides from prolipoproteins.</text>
</comment>
<keyword evidence="8 9" id="KW-0472">Membrane</keyword>
<feature type="transmembrane region" description="Helical" evidence="9">
    <location>
        <begin position="135"/>
        <end position="157"/>
    </location>
</feature>
<dbReference type="EMBL" id="CP001431">
    <property type="protein sequence ID" value="ACT69840.1"/>
    <property type="molecule type" value="Genomic_DNA"/>
</dbReference>
<dbReference type="Proteomes" id="UP000001627">
    <property type="component" value="Chromosome"/>
</dbReference>
<evidence type="ECO:0000256" key="3">
    <source>
        <dbReference type="ARBA" id="ARBA00022670"/>
    </source>
</evidence>
<dbReference type="PRINTS" id="PR00781">
    <property type="entry name" value="LIPOSIGPTASE"/>
</dbReference>
<dbReference type="AlphaFoldDB" id="C6V627"/>
<reference evidence="12 13" key="1">
    <citation type="journal article" date="2009" name="Nucleic Acids Res.">
        <title>Analysis of complete genome sequence of Neorickettsia risticii: causative agent of Potomac horse fever.</title>
        <authorList>
            <person name="Lin M."/>
            <person name="Zhang C."/>
            <person name="Gibson K."/>
            <person name="Rikihisa Y."/>
        </authorList>
    </citation>
    <scope>NUCLEOTIDE SEQUENCE [LARGE SCALE GENOMIC DNA]</scope>
    <source>
        <strain evidence="12 13">Illinois</strain>
    </source>
</reference>
<feature type="transmembrane region" description="Helical" evidence="9">
    <location>
        <begin position="75"/>
        <end position="91"/>
    </location>
</feature>
<keyword evidence="2 9" id="KW-1003">Cell membrane</keyword>
<keyword evidence="4 9" id="KW-0812">Transmembrane</keyword>
<dbReference type="PROSITE" id="PS00855">
    <property type="entry name" value="SPASE_II"/>
    <property type="match status" value="1"/>
</dbReference>
<evidence type="ECO:0000256" key="6">
    <source>
        <dbReference type="ARBA" id="ARBA00022801"/>
    </source>
</evidence>
<keyword evidence="3 9" id="KW-0645">Protease</keyword>
<evidence type="ECO:0000256" key="7">
    <source>
        <dbReference type="ARBA" id="ARBA00022989"/>
    </source>
</evidence>
<dbReference type="GO" id="GO:0005886">
    <property type="term" value="C:plasma membrane"/>
    <property type="evidence" value="ECO:0007669"/>
    <property type="project" value="UniProtKB-SubCell"/>
</dbReference>
<keyword evidence="7 9" id="KW-1133">Transmembrane helix</keyword>
<feature type="active site" evidence="9">
    <location>
        <position position="144"/>
    </location>
</feature>
<accession>C6V627</accession>
<keyword evidence="5 9" id="KW-0064">Aspartyl protease</keyword>
<sequence length="167" mass="18647">MLRGKLFEGSVFFQQVLVVLVGFCVVSIDLYTKHLCALMLDGVTGVKLLPILNFVKVHNTGVSFGFFGGYQFSNLFFLLVNVPVVLFVLFFSFRERRLVACVAWGFILGGAVANVTDRVRFGAVRDFIDFHFLDLHWPVFNVADAAIFLGVAFVLFYSTSEKVGSIN</sequence>
<evidence type="ECO:0000313" key="12">
    <source>
        <dbReference type="EMBL" id="ACT69840.1"/>
    </source>
</evidence>
<name>C6V627_NEORI</name>
<dbReference type="PANTHER" id="PTHR33695:SF1">
    <property type="entry name" value="LIPOPROTEIN SIGNAL PEPTIDASE"/>
    <property type="match status" value="1"/>
</dbReference>
<dbReference type="Pfam" id="PF01252">
    <property type="entry name" value="Peptidase_A8"/>
    <property type="match status" value="1"/>
</dbReference>
<evidence type="ECO:0000256" key="2">
    <source>
        <dbReference type="ARBA" id="ARBA00022475"/>
    </source>
</evidence>
<keyword evidence="9" id="KW-0997">Cell inner membrane</keyword>
<proteinExistence type="inferred from homology"/>
<dbReference type="UniPathway" id="UPA00665"/>
<dbReference type="eggNOG" id="COG0597">
    <property type="taxonomic scope" value="Bacteria"/>
</dbReference>
<dbReference type="NCBIfam" id="TIGR00077">
    <property type="entry name" value="lspA"/>
    <property type="match status" value="1"/>
</dbReference>
<evidence type="ECO:0000256" key="8">
    <source>
        <dbReference type="ARBA" id="ARBA00023136"/>
    </source>
</evidence>
<organism evidence="12 13">
    <name type="scientific">Neorickettsia risticii (strain Illinois)</name>
    <dbReference type="NCBI Taxonomy" id="434131"/>
    <lineage>
        <taxon>Bacteria</taxon>
        <taxon>Pseudomonadati</taxon>
        <taxon>Pseudomonadota</taxon>
        <taxon>Alphaproteobacteria</taxon>
        <taxon>Rickettsiales</taxon>
        <taxon>Anaplasmataceae</taxon>
        <taxon>Neorickettsia</taxon>
    </lineage>
</organism>
<protein>
    <recommendedName>
        <fullName evidence="9">Lipoprotein signal peptidase</fullName>
        <ecNumber evidence="9">3.4.23.36</ecNumber>
    </recommendedName>
    <alternativeName>
        <fullName evidence="9">Prolipoprotein signal peptidase</fullName>
    </alternativeName>
    <alternativeName>
        <fullName evidence="9">Signal peptidase II</fullName>
        <shortName evidence="9">SPase II</shortName>
    </alternativeName>
</protein>
<evidence type="ECO:0000256" key="4">
    <source>
        <dbReference type="ARBA" id="ARBA00022692"/>
    </source>
</evidence>
<dbReference type="GO" id="GO:0006508">
    <property type="term" value="P:proteolysis"/>
    <property type="evidence" value="ECO:0007669"/>
    <property type="project" value="UniProtKB-KW"/>
</dbReference>
<feature type="transmembrane region" description="Helical" evidence="9">
    <location>
        <begin position="98"/>
        <end position="115"/>
    </location>
</feature>
<feature type="transmembrane region" description="Helical" evidence="9">
    <location>
        <begin position="12"/>
        <end position="31"/>
    </location>
</feature>
<evidence type="ECO:0000256" key="11">
    <source>
        <dbReference type="RuleBase" id="RU004181"/>
    </source>
</evidence>
<comment type="similarity">
    <text evidence="1 9 11">Belongs to the peptidase A8 family.</text>
</comment>
<keyword evidence="13" id="KW-1185">Reference proteome</keyword>
<evidence type="ECO:0000256" key="5">
    <source>
        <dbReference type="ARBA" id="ARBA00022750"/>
    </source>
</evidence>
<dbReference type="PANTHER" id="PTHR33695">
    <property type="entry name" value="LIPOPROTEIN SIGNAL PEPTIDASE"/>
    <property type="match status" value="1"/>
</dbReference>